<keyword evidence="3" id="KW-0862">Zinc</keyword>
<accession>A0A7J3ZJT5</accession>
<feature type="domain" description="Amidohydrolase-related" evidence="4">
    <location>
        <begin position="60"/>
        <end position="413"/>
    </location>
</feature>
<sequence>MEVVDKIIVGKYVVTLDGLNRVIPRGAVAVRNGVIVDVGEYDDIRRRFRADEVIERLNHVIVPGLVDCHTHTQQYLLRSAITDEMLQLPPVWTKVLVPFENMMTPTLARLSAQASIVNMLRNGITYFIEAGAPYPDILAEEVARAGIKGVVTLATYNVLEDRSWSAEEVLRRAEKLYREWSGRSGVRVWMSIRQVMMASEDLVEGAIELARRLNTGLTLHLAEYQGEVDYTLARYGRRPLEYLLERGLGGIRTTVVAHGVFLSPREVECVRRFKLGICWCPTVDSWLMGIHWACLSDLSGAVVGIGSDGGAWNRLDLLHEVKVAKAIAKAVSNAIAYYKVGLDSQALLEMATGSRGLVTGERVGRLERGYSADLVVLDVKHVRNAPLHNPVDLVVNYVEGDSVSDVIVDGRFVVREGEVLTISEERVVEEILNREDEIRGILGELVRGLGFSTTVSTQCP</sequence>
<organism evidence="6">
    <name type="scientific">Fervidicoccus fontis</name>
    <dbReference type="NCBI Taxonomy" id="683846"/>
    <lineage>
        <taxon>Archaea</taxon>
        <taxon>Thermoproteota</taxon>
        <taxon>Thermoprotei</taxon>
        <taxon>Fervidicoccales</taxon>
        <taxon>Fervidicoccaceae</taxon>
        <taxon>Fervidicoccus</taxon>
    </lineage>
</organism>
<dbReference type="Gene3D" id="2.30.40.10">
    <property type="entry name" value="Urease, subunit C, domain 1"/>
    <property type="match status" value="1"/>
</dbReference>
<gene>
    <name evidence="6" type="ORF">ENM78_02210</name>
</gene>
<dbReference type="GO" id="GO:0046872">
    <property type="term" value="F:metal ion binding"/>
    <property type="evidence" value="ECO:0007669"/>
    <property type="project" value="UniProtKB-KW"/>
</dbReference>
<dbReference type="SUPFAM" id="SSF51556">
    <property type="entry name" value="Metallo-dependent hydrolases"/>
    <property type="match status" value="1"/>
</dbReference>
<keyword evidence="2 6" id="KW-0378">Hydrolase</keyword>
<dbReference type="InterPro" id="IPR011059">
    <property type="entry name" value="Metal-dep_hydrolase_composite"/>
</dbReference>
<evidence type="ECO:0000313" key="6">
    <source>
        <dbReference type="EMBL" id="HHQ80264.1"/>
    </source>
</evidence>
<feature type="domain" description="Aminodeoxyfutalosine deaminase/Imidazolonepropionase-like composite" evidence="5">
    <location>
        <begin position="26"/>
        <end position="48"/>
    </location>
</feature>
<comment type="caution">
    <text evidence="6">The sequence shown here is derived from an EMBL/GenBank/DDBJ whole genome shotgun (WGS) entry which is preliminary data.</text>
</comment>
<dbReference type="EMBL" id="DRZC01000031">
    <property type="protein sequence ID" value="HHQ80264.1"/>
    <property type="molecule type" value="Genomic_DNA"/>
</dbReference>
<proteinExistence type="predicted"/>
<dbReference type="AlphaFoldDB" id="A0A7J3ZJT5"/>
<evidence type="ECO:0000259" key="5">
    <source>
        <dbReference type="Pfam" id="PF22039"/>
    </source>
</evidence>
<dbReference type="InterPro" id="IPR032466">
    <property type="entry name" value="Metal_Hydrolase"/>
</dbReference>
<evidence type="ECO:0000259" key="4">
    <source>
        <dbReference type="Pfam" id="PF01979"/>
    </source>
</evidence>
<dbReference type="Gene3D" id="3.20.20.140">
    <property type="entry name" value="Metal-dependent hydrolases"/>
    <property type="match status" value="1"/>
</dbReference>
<keyword evidence="1" id="KW-0479">Metal-binding</keyword>
<dbReference type="PANTHER" id="PTHR43794:SF11">
    <property type="entry name" value="AMIDOHYDROLASE-RELATED DOMAIN-CONTAINING PROTEIN"/>
    <property type="match status" value="1"/>
</dbReference>
<reference evidence="6" key="1">
    <citation type="journal article" date="2020" name="mSystems">
        <title>Genome- and Community-Level Interaction Insights into Carbon Utilization and Element Cycling Functions of Hydrothermarchaeota in Hydrothermal Sediment.</title>
        <authorList>
            <person name="Zhou Z."/>
            <person name="Liu Y."/>
            <person name="Xu W."/>
            <person name="Pan J."/>
            <person name="Luo Z.H."/>
            <person name="Li M."/>
        </authorList>
    </citation>
    <scope>NUCLEOTIDE SEQUENCE [LARGE SCALE GENOMIC DNA]</scope>
    <source>
        <strain evidence="6">SpSt-1116</strain>
    </source>
</reference>
<dbReference type="PANTHER" id="PTHR43794">
    <property type="entry name" value="AMINOHYDROLASE SSNA-RELATED"/>
    <property type="match status" value="1"/>
</dbReference>
<dbReference type="InterPro" id="IPR054418">
    <property type="entry name" value="MQNX/HUTI_composite_N"/>
</dbReference>
<evidence type="ECO:0000256" key="3">
    <source>
        <dbReference type="ARBA" id="ARBA00022833"/>
    </source>
</evidence>
<dbReference type="InterPro" id="IPR006680">
    <property type="entry name" value="Amidohydro-rel"/>
</dbReference>
<evidence type="ECO:0000256" key="1">
    <source>
        <dbReference type="ARBA" id="ARBA00022723"/>
    </source>
</evidence>
<dbReference type="Pfam" id="PF01979">
    <property type="entry name" value="Amidohydro_1"/>
    <property type="match status" value="1"/>
</dbReference>
<dbReference type="Pfam" id="PF22039">
    <property type="entry name" value="HUTI_composite_bact"/>
    <property type="match status" value="1"/>
</dbReference>
<protein>
    <submittedName>
        <fullName evidence="6">Amidohydrolase</fullName>
    </submittedName>
</protein>
<name>A0A7J3ZJT5_9CREN</name>
<dbReference type="GO" id="GO:0016810">
    <property type="term" value="F:hydrolase activity, acting on carbon-nitrogen (but not peptide) bonds"/>
    <property type="evidence" value="ECO:0007669"/>
    <property type="project" value="InterPro"/>
</dbReference>
<evidence type="ECO:0000256" key="2">
    <source>
        <dbReference type="ARBA" id="ARBA00022801"/>
    </source>
</evidence>
<dbReference type="SUPFAM" id="SSF51338">
    <property type="entry name" value="Composite domain of metallo-dependent hydrolases"/>
    <property type="match status" value="1"/>
</dbReference>
<dbReference type="InterPro" id="IPR050287">
    <property type="entry name" value="MTA/SAH_deaminase"/>
</dbReference>